<dbReference type="Proteomes" id="UP000546642">
    <property type="component" value="Unassembled WGS sequence"/>
</dbReference>
<evidence type="ECO:0000313" key="3">
    <source>
        <dbReference type="EMBL" id="MBB6173962.1"/>
    </source>
</evidence>
<dbReference type="SUPFAM" id="SSF50998">
    <property type="entry name" value="Quinoprotein alcohol dehydrogenase-like"/>
    <property type="match status" value="1"/>
</dbReference>
<evidence type="ECO:0000313" key="4">
    <source>
        <dbReference type="Proteomes" id="UP000546642"/>
    </source>
</evidence>
<sequence>MRTWWRARASMALATGAFLLMATAACTPDEPVPPPEERSPRPLPTAFTGDPPPGLAGEPIRYLHGPGAATPEILDDEMGVRIEALGDAFLISSNSEEKHALQRPADGAALWEGDRRIDGFGAARDGSPVLFLAAAERDATAVVDDTGTTVWSGADPREVFVGGVVVRRPVEWTAADPYGRFTVLDTEGDELWTFAFAEPDDGGSGAVDDGADVEADPDRFGVPVGAHGDVLLLDDGTGALQARGIGGGGTGAASGDLLWGMAGDDAELGRSTAVPRPRPRLVGFYPLPEDPDAADTPADDTDGTPSPDTDQDRRGADGDGADGDGGGGAGDRGGSGGADEAEDGKAAAPRETVLVRWWLPDARSVLSLHDLHDGDVLWTRTEPGANPGGRDFASGHLPGTVHDAATGTLLLPQDSGATPMIAVDLLTGEIRWEFADGAERSISPAFALDGHIYGDARGQAGGTQVVLDAVTKRTVAEDLDAYVEAVTDDGHAIVVQDRQRFVFAPADGGPDGSPPPPRDGDD</sequence>
<dbReference type="RefSeq" id="WP_184077702.1">
    <property type="nucleotide sequence ID" value="NZ_JACHDS010000001.1"/>
</dbReference>
<dbReference type="AlphaFoldDB" id="A0A7W9YKZ0"/>
<organism evidence="3 4">
    <name type="scientific">Nocardiopsis mwathae</name>
    <dbReference type="NCBI Taxonomy" id="1472723"/>
    <lineage>
        <taxon>Bacteria</taxon>
        <taxon>Bacillati</taxon>
        <taxon>Actinomycetota</taxon>
        <taxon>Actinomycetes</taxon>
        <taxon>Streptosporangiales</taxon>
        <taxon>Nocardiopsidaceae</taxon>
        <taxon>Nocardiopsis</taxon>
    </lineage>
</organism>
<feature type="region of interest" description="Disordered" evidence="1">
    <location>
        <begin position="503"/>
        <end position="522"/>
    </location>
</feature>
<feature type="region of interest" description="Disordered" evidence="1">
    <location>
        <begin position="27"/>
        <end position="55"/>
    </location>
</feature>
<accession>A0A7W9YKZ0</accession>
<feature type="region of interest" description="Disordered" evidence="1">
    <location>
        <begin position="269"/>
        <end position="348"/>
    </location>
</feature>
<dbReference type="InterPro" id="IPR011047">
    <property type="entry name" value="Quinoprotein_ADH-like_sf"/>
</dbReference>
<keyword evidence="4" id="KW-1185">Reference proteome</keyword>
<reference evidence="3 4" key="1">
    <citation type="submission" date="2020-08" db="EMBL/GenBank/DDBJ databases">
        <title>Sequencing the genomes of 1000 actinobacteria strains.</title>
        <authorList>
            <person name="Klenk H.-P."/>
        </authorList>
    </citation>
    <scope>NUCLEOTIDE SEQUENCE [LARGE SCALE GENOMIC DNA]</scope>
    <source>
        <strain evidence="3 4">DSM 46659</strain>
    </source>
</reference>
<feature type="compositionally biased region" description="Acidic residues" evidence="1">
    <location>
        <begin position="289"/>
        <end position="302"/>
    </location>
</feature>
<comment type="caution">
    <text evidence="3">The sequence shown here is derived from an EMBL/GenBank/DDBJ whole genome shotgun (WGS) entry which is preliminary data.</text>
</comment>
<feature type="signal peptide" evidence="2">
    <location>
        <begin position="1"/>
        <end position="24"/>
    </location>
</feature>
<evidence type="ECO:0000256" key="2">
    <source>
        <dbReference type="SAM" id="SignalP"/>
    </source>
</evidence>
<evidence type="ECO:0000256" key="1">
    <source>
        <dbReference type="SAM" id="MobiDB-lite"/>
    </source>
</evidence>
<dbReference type="PROSITE" id="PS51257">
    <property type="entry name" value="PROKAR_LIPOPROTEIN"/>
    <property type="match status" value="1"/>
</dbReference>
<feature type="compositionally biased region" description="Gly residues" evidence="1">
    <location>
        <begin position="323"/>
        <end position="337"/>
    </location>
</feature>
<keyword evidence="2" id="KW-0732">Signal</keyword>
<proteinExistence type="predicted"/>
<protein>
    <recommendedName>
        <fullName evidence="5">PQQ-binding-like beta-propeller repeat protein</fullName>
    </recommendedName>
</protein>
<feature type="chain" id="PRO_5030752507" description="PQQ-binding-like beta-propeller repeat protein" evidence="2">
    <location>
        <begin position="25"/>
        <end position="522"/>
    </location>
</feature>
<evidence type="ECO:0008006" key="5">
    <source>
        <dbReference type="Google" id="ProtNLM"/>
    </source>
</evidence>
<dbReference type="EMBL" id="JACHDS010000001">
    <property type="protein sequence ID" value="MBB6173962.1"/>
    <property type="molecule type" value="Genomic_DNA"/>
</dbReference>
<gene>
    <name evidence="3" type="ORF">HNR23_004022</name>
</gene>
<feature type="compositionally biased region" description="Pro residues" evidence="1">
    <location>
        <begin position="512"/>
        <end position="522"/>
    </location>
</feature>
<name>A0A7W9YKZ0_9ACTN</name>